<organism evidence="2 3">
    <name type="scientific">Pristionchus pacificus</name>
    <name type="common">Parasitic nematode worm</name>
    <dbReference type="NCBI Taxonomy" id="54126"/>
    <lineage>
        <taxon>Eukaryota</taxon>
        <taxon>Metazoa</taxon>
        <taxon>Ecdysozoa</taxon>
        <taxon>Nematoda</taxon>
        <taxon>Chromadorea</taxon>
        <taxon>Rhabditida</taxon>
        <taxon>Rhabditina</taxon>
        <taxon>Diplogasteromorpha</taxon>
        <taxon>Diplogasteroidea</taxon>
        <taxon>Neodiplogasteridae</taxon>
        <taxon>Pristionchus</taxon>
    </lineage>
</organism>
<reference evidence="2" key="2">
    <citation type="submission" date="2022-06" db="UniProtKB">
        <authorList>
            <consortium name="EnsemblMetazoa"/>
        </authorList>
    </citation>
    <scope>IDENTIFICATION</scope>
    <source>
        <strain evidence="2">PS312</strain>
    </source>
</reference>
<keyword evidence="1" id="KW-0732">Signal</keyword>
<dbReference type="InterPro" id="IPR031305">
    <property type="entry name" value="Casein_CS"/>
</dbReference>
<protein>
    <submittedName>
        <fullName evidence="2">Uncharacterized protein</fullName>
    </submittedName>
</protein>
<dbReference type="EnsemblMetazoa" id="PPA01434.1">
    <property type="protein sequence ID" value="PPA01434.1"/>
    <property type="gene ID" value="WBGene00090988"/>
</dbReference>
<dbReference type="Proteomes" id="UP000005239">
    <property type="component" value="Unassembled WGS sequence"/>
</dbReference>
<dbReference type="AlphaFoldDB" id="A0A454XWA5"/>
<reference evidence="3" key="1">
    <citation type="journal article" date="2008" name="Nat. Genet.">
        <title>The Pristionchus pacificus genome provides a unique perspective on nematode lifestyle and parasitism.</title>
        <authorList>
            <person name="Dieterich C."/>
            <person name="Clifton S.W."/>
            <person name="Schuster L.N."/>
            <person name="Chinwalla A."/>
            <person name="Delehaunty K."/>
            <person name="Dinkelacker I."/>
            <person name="Fulton L."/>
            <person name="Fulton R."/>
            <person name="Godfrey J."/>
            <person name="Minx P."/>
            <person name="Mitreva M."/>
            <person name="Roeseler W."/>
            <person name="Tian H."/>
            <person name="Witte H."/>
            <person name="Yang S.P."/>
            <person name="Wilson R.K."/>
            <person name="Sommer R.J."/>
        </authorList>
    </citation>
    <scope>NUCLEOTIDE SEQUENCE [LARGE SCALE GENOMIC DNA]</scope>
    <source>
        <strain evidence="3">PS312</strain>
    </source>
</reference>
<evidence type="ECO:0000313" key="3">
    <source>
        <dbReference type="Proteomes" id="UP000005239"/>
    </source>
</evidence>
<name>A0A454XWA5_PRIPA</name>
<evidence type="ECO:0000256" key="1">
    <source>
        <dbReference type="ARBA" id="ARBA00022729"/>
    </source>
</evidence>
<gene>
    <name evidence="2" type="primary">WBGene00090988</name>
</gene>
<accession>A0A454XWA5</accession>
<accession>A0A8R1Y6U5</accession>
<proteinExistence type="predicted"/>
<keyword evidence="3" id="KW-1185">Reference proteome</keyword>
<dbReference type="PROSITE" id="PS00306">
    <property type="entry name" value="CASEIN_ALPHA_BETA"/>
    <property type="match status" value="1"/>
</dbReference>
<evidence type="ECO:0000313" key="2">
    <source>
        <dbReference type="EnsemblMetazoa" id="PPA01434.1"/>
    </source>
</evidence>
<sequence length="107" mass="11881">MRSLIALLLCLLAAALAAPHNDRFNPADQPNCGPYGTLNSDDECECAKHFHHDKESGKQCAVYHSRRCTQDSDCGRDHAYCMHKLTVQCRLSAHCKNPSGWCVPLDP</sequence>